<dbReference type="Proteomes" id="UP000069850">
    <property type="component" value="Chromosome 1"/>
</dbReference>
<dbReference type="AlphaFoldDB" id="A0A0X3BPN0"/>
<dbReference type="GeneID" id="24787120"/>
<protein>
    <submittedName>
        <fullName evidence="1">Uncharacterized protein</fullName>
    </submittedName>
</protein>
<evidence type="ECO:0000313" key="2">
    <source>
        <dbReference type="Proteomes" id="UP000069850"/>
    </source>
</evidence>
<organism evidence="1 2">
    <name type="scientific">Methanoculleus bourgensis</name>
    <dbReference type="NCBI Taxonomy" id="83986"/>
    <lineage>
        <taxon>Archaea</taxon>
        <taxon>Methanobacteriati</taxon>
        <taxon>Methanobacteriota</taxon>
        <taxon>Stenosarchaea group</taxon>
        <taxon>Methanomicrobia</taxon>
        <taxon>Methanomicrobiales</taxon>
        <taxon>Methanomicrobiaceae</taxon>
        <taxon>Methanoculleus</taxon>
    </lineage>
</organism>
<dbReference type="RefSeq" id="WP_048104839.1">
    <property type="nucleotide sequence ID" value="NZ_LT158599.1"/>
</dbReference>
<proteinExistence type="predicted"/>
<accession>A0A0X3BPN0</accession>
<gene>
    <name evidence="1" type="ORF">MMAB1_2794</name>
</gene>
<dbReference type="EMBL" id="LT158599">
    <property type="protein sequence ID" value="CVK34007.1"/>
    <property type="molecule type" value="Genomic_DNA"/>
</dbReference>
<evidence type="ECO:0000313" key="1">
    <source>
        <dbReference type="EMBL" id="CVK34007.1"/>
    </source>
</evidence>
<name>A0A0X3BPN0_9EURY</name>
<dbReference type="KEGG" id="mema:MMAB1_2794"/>
<dbReference type="GeneID" id="27138346"/>
<reference evidence="1 2" key="1">
    <citation type="submission" date="2016-01" db="EMBL/GenBank/DDBJ databases">
        <authorList>
            <person name="Manzoor S."/>
        </authorList>
    </citation>
    <scope>NUCLEOTIDE SEQUENCE [LARGE SCALE GENOMIC DNA]</scope>
    <source>
        <strain evidence="1">Methanoculleus sp MAB1</strain>
    </source>
</reference>
<sequence>MVNNMHMRIIEVSDTIYQEILSRRRGREPISKTLERELMQSKIEGDIKKLDADIARSEKTKRYSSEQMKERLGL</sequence>